<keyword evidence="3" id="KW-0255">Endonuclease</keyword>
<dbReference type="KEGG" id="bex:A11Q_2621"/>
<organism evidence="6 7">
    <name type="scientific">Pseudobdellovibrio exovorus JSS</name>
    <dbReference type="NCBI Taxonomy" id="1184267"/>
    <lineage>
        <taxon>Bacteria</taxon>
        <taxon>Pseudomonadati</taxon>
        <taxon>Bdellovibrionota</taxon>
        <taxon>Bdellovibrionia</taxon>
        <taxon>Bdellovibrionales</taxon>
        <taxon>Pseudobdellovibrionaceae</taxon>
        <taxon>Pseudobdellovibrio</taxon>
    </lineage>
</organism>
<accession>M4VBQ6</accession>
<dbReference type="SUPFAM" id="SSF54211">
    <property type="entry name" value="Ribosomal protein S5 domain 2-like"/>
    <property type="match status" value="1"/>
</dbReference>
<dbReference type="STRING" id="1184267.A11Q_2621"/>
<sequence>MLPSVDAKNYFGVTVSRKVANSVIRNKLKRWVRNCVSTEKWPEKYESYTFVFVFKPQADAKFFTQKKYSDFKDLYKNIK</sequence>
<evidence type="ECO:0000313" key="7">
    <source>
        <dbReference type="Proteomes" id="UP000012040"/>
    </source>
</evidence>
<dbReference type="AlphaFoldDB" id="M4VBQ6"/>
<evidence type="ECO:0000256" key="4">
    <source>
        <dbReference type="ARBA" id="ARBA00022801"/>
    </source>
</evidence>
<dbReference type="GO" id="GO:0000049">
    <property type="term" value="F:tRNA binding"/>
    <property type="evidence" value="ECO:0007669"/>
    <property type="project" value="InterPro"/>
</dbReference>
<dbReference type="Proteomes" id="UP000012040">
    <property type="component" value="Chromosome"/>
</dbReference>
<evidence type="ECO:0000256" key="3">
    <source>
        <dbReference type="ARBA" id="ARBA00022759"/>
    </source>
</evidence>
<dbReference type="PATRIC" id="fig|1184267.3.peg.2649"/>
<protein>
    <submittedName>
        <fullName evidence="6">Ribonuclease P protein component</fullName>
    </submittedName>
</protein>
<keyword evidence="5" id="KW-0694">RNA-binding</keyword>
<dbReference type="Gene3D" id="3.30.230.10">
    <property type="match status" value="1"/>
</dbReference>
<evidence type="ECO:0000256" key="1">
    <source>
        <dbReference type="ARBA" id="ARBA00022694"/>
    </source>
</evidence>
<evidence type="ECO:0000313" key="6">
    <source>
        <dbReference type="EMBL" id="AGH96837.1"/>
    </source>
</evidence>
<dbReference type="GO" id="GO:0004526">
    <property type="term" value="F:ribonuclease P activity"/>
    <property type="evidence" value="ECO:0007669"/>
    <property type="project" value="InterPro"/>
</dbReference>
<reference evidence="6 7" key="1">
    <citation type="journal article" date="2013" name="ISME J.">
        <title>By their genes ye shall know them: genomic signatures of predatory bacteria.</title>
        <authorList>
            <person name="Pasternak Z."/>
            <person name="Pietrokovski S."/>
            <person name="Rotem O."/>
            <person name="Gophna U."/>
            <person name="Lurie-Weinberger M.N."/>
            <person name="Jurkevitch E."/>
        </authorList>
    </citation>
    <scope>NUCLEOTIDE SEQUENCE [LARGE SCALE GENOMIC DNA]</scope>
    <source>
        <strain evidence="6 7">JSS</strain>
    </source>
</reference>
<keyword evidence="1" id="KW-0819">tRNA processing</keyword>
<dbReference type="InterPro" id="IPR000100">
    <property type="entry name" value="RNase_P"/>
</dbReference>
<evidence type="ECO:0000256" key="2">
    <source>
        <dbReference type="ARBA" id="ARBA00022722"/>
    </source>
</evidence>
<keyword evidence="7" id="KW-1185">Reference proteome</keyword>
<dbReference type="InterPro" id="IPR014721">
    <property type="entry name" value="Ribsml_uS5_D2-typ_fold_subgr"/>
</dbReference>
<keyword evidence="4" id="KW-0378">Hydrolase</keyword>
<evidence type="ECO:0000256" key="5">
    <source>
        <dbReference type="ARBA" id="ARBA00022884"/>
    </source>
</evidence>
<dbReference type="Pfam" id="PF00825">
    <property type="entry name" value="Ribonuclease_P"/>
    <property type="match status" value="1"/>
</dbReference>
<dbReference type="InterPro" id="IPR020568">
    <property type="entry name" value="Ribosomal_Su5_D2-typ_SF"/>
</dbReference>
<dbReference type="HOGENOM" id="CLU_2598934_0_0_7"/>
<dbReference type="GO" id="GO:0008033">
    <property type="term" value="P:tRNA processing"/>
    <property type="evidence" value="ECO:0007669"/>
    <property type="project" value="UniProtKB-KW"/>
</dbReference>
<dbReference type="EMBL" id="CP003537">
    <property type="protein sequence ID" value="AGH96837.1"/>
    <property type="molecule type" value="Genomic_DNA"/>
</dbReference>
<proteinExistence type="predicted"/>
<gene>
    <name evidence="6" type="ORF">A11Q_2621</name>
</gene>
<keyword evidence="2" id="KW-0540">Nuclease</keyword>
<name>M4VBQ6_9BACT</name>